<accession>A0A8S1R7E1</accession>
<protein>
    <submittedName>
        <fullName evidence="1">Uncharacterized protein</fullName>
    </submittedName>
</protein>
<evidence type="ECO:0000313" key="1">
    <source>
        <dbReference type="EMBL" id="CAD8123289.1"/>
    </source>
</evidence>
<keyword evidence="2" id="KW-1185">Reference proteome</keyword>
<gene>
    <name evidence="1" type="ORF">PSON_ATCC_30995.1.T1430170</name>
</gene>
<sequence>MNQRKFRAKIFNKFLSKFCSCTGQLIFDRPDQESPGNSCWAIQTNN</sequence>
<proteinExistence type="predicted"/>
<reference evidence="1" key="1">
    <citation type="submission" date="2021-01" db="EMBL/GenBank/DDBJ databases">
        <authorList>
            <consortium name="Genoscope - CEA"/>
            <person name="William W."/>
        </authorList>
    </citation>
    <scope>NUCLEOTIDE SEQUENCE</scope>
</reference>
<dbReference type="EMBL" id="CAJJDN010000143">
    <property type="protein sequence ID" value="CAD8123289.1"/>
    <property type="molecule type" value="Genomic_DNA"/>
</dbReference>
<name>A0A8S1R7E1_9CILI</name>
<dbReference type="AlphaFoldDB" id="A0A8S1R7E1"/>
<dbReference type="Proteomes" id="UP000692954">
    <property type="component" value="Unassembled WGS sequence"/>
</dbReference>
<comment type="caution">
    <text evidence="1">The sequence shown here is derived from an EMBL/GenBank/DDBJ whole genome shotgun (WGS) entry which is preliminary data.</text>
</comment>
<organism evidence="1 2">
    <name type="scientific">Paramecium sonneborni</name>
    <dbReference type="NCBI Taxonomy" id="65129"/>
    <lineage>
        <taxon>Eukaryota</taxon>
        <taxon>Sar</taxon>
        <taxon>Alveolata</taxon>
        <taxon>Ciliophora</taxon>
        <taxon>Intramacronucleata</taxon>
        <taxon>Oligohymenophorea</taxon>
        <taxon>Peniculida</taxon>
        <taxon>Parameciidae</taxon>
        <taxon>Paramecium</taxon>
    </lineage>
</organism>
<evidence type="ECO:0000313" key="2">
    <source>
        <dbReference type="Proteomes" id="UP000692954"/>
    </source>
</evidence>